<organism evidence="2 3">
    <name type="scientific">Nitrospira defluvii</name>
    <dbReference type="NCBI Taxonomy" id="330214"/>
    <lineage>
        <taxon>Bacteria</taxon>
        <taxon>Pseudomonadati</taxon>
        <taxon>Nitrospirota</taxon>
        <taxon>Nitrospiria</taxon>
        <taxon>Nitrospirales</taxon>
        <taxon>Nitrospiraceae</taxon>
        <taxon>Nitrospira</taxon>
    </lineage>
</organism>
<dbReference type="Gene3D" id="2.60.300.12">
    <property type="entry name" value="HesB-like domain"/>
    <property type="match status" value="1"/>
</dbReference>
<dbReference type="InterPro" id="IPR000361">
    <property type="entry name" value="ATAP_core_dom"/>
</dbReference>
<feature type="domain" description="Core" evidence="1">
    <location>
        <begin position="2"/>
        <end position="84"/>
    </location>
</feature>
<gene>
    <name evidence="2" type="ORF">NSPZN2_100049</name>
</gene>
<proteinExistence type="predicted"/>
<dbReference type="EMBL" id="CAJNBJ010000002">
    <property type="protein sequence ID" value="CAE6724879.1"/>
    <property type="molecule type" value="Genomic_DNA"/>
</dbReference>
<protein>
    <submittedName>
        <fullName evidence="2">Fe-S_biosyn domain-containing protein</fullName>
    </submittedName>
</protein>
<dbReference type="RefSeq" id="WP_213041435.1">
    <property type="nucleotide sequence ID" value="NZ_CAJNBJ010000002.1"/>
</dbReference>
<name>A0ABM8QZS3_9BACT</name>
<reference evidence="2 3" key="1">
    <citation type="submission" date="2021-02" db="EMBL/GenBank/DDBJ databases">
        <authorList>
            <person name="Han P."/>
        </authorList>
    </citation>
    <scope>NUCLEOTIDE SEQUENCE [LARGE SCALE GENOMIC DNA]</scope>
    <source>
        <strain evidence="2">Candidatus Nitrospira sp. ZN2</strain>
    </source>
</reference>
<evidence type="ECO:0000313" key="2">
    <source>
        <dbReference type="EMBL" id="CAE6724879.1"/>
    </source>
</evidence>
<dbReference type="InterPro" id="IPR035903">
    <property type="entry name" value="HesB-like_dom_sf"/>
</dbReference>
<dbReference type="Pfam" id="PF01521">
    <property type="entry name" value="Fe-S_biosyn"/>
    <property type="match status" value="1"/>
</dbReference>
<evidence type="ECO:0000313" key="3">
    <source>
        <dbReference type="Proteomes" id="UP000675880"/>
    </source>
</evidence>
<dbReference type="SUPFAM" id="SSF89360">
    <property type="entry name" value="HesB-like domain"/>
    <property type="match status" value="1"/>
</dbReference>
<keyword evidence="3" id="KW-1185">Reference proteome</keyword>
<sequence length="102" mass="11307">MLTLTQTALERLRTLIQEHPEDPIVRIALRDVNAQRLSLSITLESTTREDDAVEQIDGVTVALDRASAHRTSGMTVDFQADKGFLFVHPPANELGLIMPGRN</sequence>
<evidence type="ECO:0000259" key="1">
    <source>
        <dbReference type="Pfam" id="PF01521"/>
    </source>
</evidence>
<dbReference type="Proteomes" id="UP000675880">
    <property type="component" value="Unassembled WGS sequence"/>
</dbReference>
<accession>A0ABM8QZS3</accession>
<comment type="caution">
    <text evidence="2">The sequence shown here is derived from an EMBL/GenBank/DDBJ whole genome shotgun (WGS) entry which is preliminary data.</text>
</comment>